<dbReference type="Pfam" id="PF01865">
    <property type="entry name" value="PhoU_div"/>
    <property type="match status" value="1"/>
</dbReference>
<gene>
    <name evidence="3" type="ORF">PAP_00465</name>
</gene>
<dbReference type="InterPro" id="IPR002727">
    <property type="entry name" value="DUF47"/>
</dbReference>
<dbReference type="GeneID" id="24841229"/>
<protein>
    <recommendedName>
        <fullName evidence="5">TIGR00153 family protein</fullName>
    </recommendedName>
</protein>
<feature type="coiled-coil region" evidence="2">
    <location>
        <begin position="19"/>
        <end position="57"/>
    </location>
</feature>
<dbReference type="KEGG" id="ppac:PAP_00465"/>
<dbReference type="EMBL" id="CP006019">
    <property type="protein sequence ID" value="AIF68540.1"/>
    <property type="molecule type" value="Genomic_DNA"/>
</dbReference>
<dbReference type="STRING" id="1343739.PAP_00465"/>
<organism evidence="3 4">
    <name type="scientific">Palaeococcus pacificus DY20341</name>
    <dbReference type="NCBI Taxonomy" id="1343739"/>
    <lineage>
        <taxon>Archaea</taxon>
        <taxon>Methanobacteriati</taxon>
        <taxon>Methanobacteriota</taxon>
        <taxon>Thermococci</taxon>
        <taxon>Thermococcales</taxon>
        <taxon>Thermococcaceae</taxon>
        <taxon>Palaeococcus</taxon>
    </lineage>
</organism>
<reference evidence="4" key="1">
    <citation type="submission" date="2013-06" db="EMBL/GenBank/DDBJ databases">
        <title>Complete Genome Sequence of Hyperthermophilic Palaeococcus pacificus DY20341T, Isolated from a Deep-Sea Hydrothermal Sediments.</title>
        <authorList>
            <person name="Zeng X."/>
            <person name="Shao Z."/>
        </authorList>
    </citation>
    <scope>NUCLEOTIDE SEQUENCE [LARGE SCALE GENOMIC DNA]</scope>
    <source>
        <strain evidence="4">DY20341</strain>
    </source>
</reference>
<dbReference type="Gene3D" id="1.20.58.220">
    <property type="entry name" value="Phosphate transport system protein phou homolog 2, domain 2"/>
    <property type="match status" value="1"/>
</dbReference>
<dbReference type="PANTHER" id="PTHR36536:SF3">
    <property type="entry name" value="UPF0111 PROTEIN HI_1603"/>
    <property type="match status" value="1"/>
</dbReference>
<sequence>MGLFGGKENNVFEVLHDHLKAVEKTLEKFKELVEAYLDEDLEKAESLVKEVELFEREADGLRRGIETMLYRGAFLPVNRGDYARLVERIDNVADAAESASHILILAKPKVPKELADEIVRVVQASLETYRMLEESVVFLDRDVDKALEYTKKTEELEEESDKYEHDLLGKIFESEEISTYAKLIWDQIITKIGDIADRAEDASDQVMLIAIKRRG</sequence>
<dbReference type="InterPro" id="IPR018445">
    <property type="entry name" value="Put_Phosphate_transp_reg"/>
</dbReference>
<dbReference type="OrthoDB" id="68479at2157"/>
<proteinExistence type="inferred from homology"/>
<dbReference type="HOGENOM" id="CLU_104916_1_1_2"/>
<accession>A0A075LPB4</accession>
<evidence type="ECO:0008006" key="5">
    <source>
        <dbReference type="Google" id="ProtNLM"/>
    </source>
</evidence>
<dbReference type="AlphaFoldDB" id="A0A075LPB4"/>
<comment type="similarity">
    <text evidence="1">Belongs to the UPF0111 family.</text>
</comment>
<name>A0A075LPB4_9EURY</name>
<evidence type="ECO:0000256" key="2">
    <source>
        <dbReference type="SAM" id="Coils"/>
    </source>
</evidence>
<keyword evidence="4" id="KW-1185">Reference proteome</keyword>
<dbReference type="RefSeq" id="WP_048164014.1">
    <property type="nucleotide sequence ID" value="NZ_CP006019.1"/>
</dbReference>
<dbReference type="SUPFAM" id="SSF109755">
    <property type="entry name" value="PhoU-like"/>
    <property type="match status" value="1"/>
</dbReference>
<dbReference type="InterPro" id="IPR038078">
    <property type="entry name" value="PhoU-like_sf"/>
</dbReference>
<dbReference type="NCBIfam" id="TIGR00153">
    <property type="entry name" value="TIGR00153 family protein"/>
    <property type="match status" value="1"/>
</dbReference>
<dbReference type="PANTHER" id="PTHR36536">
    <property type="entry name" value="UPF0111 PROTEIN HI_1603"/>
    <property type="match status" value="1"/>
</dbReference>
<evidence type="ECO:0000313" key="4">
    <source>
        <dbReference type="Proteomes" id="UP000027981"/>
    </source>
</evidence>
<evidence type="ECO:0000256" key="1">
    <source>
        <dbReference type="ARBA" id="ARBA00008591"/>
    </source>
</evidence>
<evidence type="ECO:0000313" key="3">
    <source>
        <dbReference type="EMBL" id="AIF68540.1"/>
    </source>
</evidence>
<feature type="coiled-coil region" evidence="2">
    <location>
        <begin position="139"/>
        <end position="166"/>
    </location>
</feature>
<dbReference type="eggNOG" id="arCOG02640">
    <property type="taxonomic scope" value="Archaea"/>
</dbReference>
<reference evidence="3 4" key="2">
    <citation type="journal article" date="2015" name="Genome Announc.">
        <title>Complete Genome Sequence of Hyperthermophilic Piezophilic Archaeon Palaeococcus pacificus DY20341T, Isolated from Deep-Sea Hydrothermal Sediments.</title>
        <authorList>
            <person name="Zeng X."/>
            <person name="Jebbar M."/>
            <person name="Shao Z."/>
        </authorList>
    </citation>
    <scope>NUCLEOTIDE SEQUENCE [LARGE SCALE GENOMIC DNA]</scope>
    <source>
        <strain evidence="3 4">DY20341</strain>
    </source>
</reference>
<dbReference type="Proteomes" id="UP000027981">
    <property type="component" value="Chromosome"/>
</dbReference>
<keyword evidence="2" id="KW-0175">Coiled coil</keyword>